<evidence type="ECO:0000313" key="2">
    <source>
        <dbReference type="EMBL" id="PIT95306.1"/>
    </source>
</evidence>
<accession>A0A2M6WRG0</accession>
<reference evidence="3" key="1">
    <citation type="submission" date="2017-09" db="EMBL/GenBank/DDBJ databases">
        <title>Depth-based differentiation of microbial function through sediment-hosted aquifers and enrichment of novel symbionts in the deep terrestrial subsurface.</title>
        <authorList>
            <person name="Probst A.J."/>
            <person name="Ladd B."/>
            <person name="Jarett J.K."/>
            <person name="Geller-Mcgrath D.E."/>
            <person name="Sieber C.M.K."/>
            <person name="Emerson J.B."/>
            <person name="Anantharaman K."/>
            <person name="Thomas B.C."/>
            <person name="Malmstrom R."/>
            <person name="Stieglmeier M."/>
            <person name="Klingl A."/>
            <person name="Woyke T."/>
            <person name="Ryan C.M."/>
            <person name="Banfield J.F."/>
        </authorList>
    </citation>
    <scope>NUCLEOTIDE SEQUENCE [LARGE SCALE GENOMIC DNA]</scope>
</reference>
<proteinExistence type="predicted"/>
<feature type="domain" description="Replication-associated protein ORF2/G2P" evidence="1">
    <location>
        <begin position="132"/>
        <end position="249"/>
    </location>
</feature>
<name>A0A2M6WRG0_9BACT</name>
<evidence type="ECO:0000313" key="3">
    <source>
        <dbReference type="Proteomes" id="UP000228900"/>
    </source>
</evidence>
<organism evidence="2 3">
    <name type="scientific">Candidatus Falkowbacteria bacterium CG10_big_fil_rev_8_21_14_0_10_39_9</name>
    <dbReference type="NCBI Taxonomy" id="1974566"/>
    <lineage>
        <taxon>Bacteria</taxon>
        <taxon>Candidatus Falkowiibacteriota</taxon>
    </lineage>
</organism>
<evidence type="ECO:0000259" key="1">
    <source>
        <dbReference type="Pfam" id="PF23343"/>
    </source>
</evidence>
<comment type="caution">
    <text evidence="2">The sequence shown here is derived from an EMBL/GenBank/DDBJ whole genome shotgun (WGS) entry which is preliminary data.</text>
</comment>
<dbReference type="EMBL" id="PFAQ01000007">
    <property type="protein sequence ID" value="PIT95306.1"/>
    <property type="molecule type" value="Genomic_DNA"/>
</dbReference>
<dbReference type="InterPro" id="IPR056906">
    <property type="entry name" value="ORF2/G2P_dom"/>
</dbReference>
<dbReference type="Pfam" id="PF23343">
    <property type="entry name" value="REP_ORF2-G2P"/>
    <property type="match status" value="1"/>
</dbReference>
<protein>
    <recommendedName>
        <fullName evidence="1">Replication-associated protein ORF2/G2P domain-containing protein</fullName>
    </recommendedName>
</protein>
<dbReference type="Proteomes" id="UP000228900">
    <property type="component" value="Unassembled WGS sequence"/>
</dbReference>
<dbReference type="AlphaFoldDB" id="A0A2M6WRG0"/>
<gene>
    <name evidence="2" type="ORF">COT98_00315</name>
</gene>
<sequence length="339" mass="40373">MEFRKNHSYTDKDGIQTQNFYSTKVKLVKSGSMVELYKFGRDIFLGHKPSRIKTKEDLEAEVEAKKEMEKKAKEEGLTLEEYIAMEKAKTKPSPEDLLRFSAQRAKRQIKRLIYANSFKWFKEDGKAYKPITLTLTFKDNITNLKSANYEFTKFIRRLNYETNRIEGKELKQSNLKYLAVFELQQRGAIHYHMIFFNLPYIENIYTKLYDIWGRGGIMVGGKKRKFEKVKTRVHLKKIIDYFIKYIQKSIFEKQFPNQKKYITSKDLLKPIISYFEDVIYLVEEKLPNQDLVFKHEGSKDYAENNIANSYIKWVDYFQYDLAKNPEAEAEVDFMLDTYC</sequence>